<evidence type="ECO:0000256" key="1">
    <source>
        <dbReference type="SAM" id="MobiDB-lite"/>
    </source>
</evidence>
<name>A0A7Z8YAD3_9ACTO</name>
<organism evidence="2 3">
    <name type="scientific">Actinobaculum suis</name>
    <dbReference type="NCBI Taxonomy" id="1657"/>
    <lineage>
        <taxon>Bacteria</taxon>
        <taxon>Bacillati</taxon>
        <taxon>Actinomycetota</taxon>
        <taxon>Actinomycetes</taxon>
        <taxon>Actinomycetales</taxon>
        <taxon>Actinomycetaceae</taxon>
        <taxon>Actinobaculum</taxon>
    </lineage>
</organism>
<dbReference type="EMBL" id="UYIO01000001">
    <property type="protein sequence ID" value="VDG76658.1"/>
    <property type="molecule type" value="Genomic_DNA"/>
</dbReference>
<gene>
    <name evidence="2" type="ORF">NCTC10327_01295</name>
</gene>
<dbReference type="RefSeq" id="WP_185934109.1">
    <property type="nucleotide sequence ID" value="NZ_UYIO01000001.1"/>
</dbReference>
<feature type="compositionally biased region" description="Low complexity" evidence="1">
    <location>
        <begin position="62"/>
        <end position="78"/>
    </location>
</feature>
<proteinExistence type="predicted"/>
<dbReference type="AlphaFoldDB" id="A0A7Z8YAD3"/>
<reference evidence="2 3" key="1">
    <citation type="submission" date="2018-11" db="EMBL/GenBank/DDBJ databases">
        <authorList>
            <consortium name="Pathogen Informatics"/>
        </authorList>
    </citation>
    <scope>NUCLEOTIDE SEQUENCE [LARGE SCALE GENOMIC DNA]</scope>
    <source>
        <strain evidence="2 3">NCTC10327</strain>
    </source>
</reference>
<accession>A0A7Z8YAD3</accession>
<evidence type="ECO:0000313" key="3">
    <source>
        <dbReference type="Proteomes" id="UP000269974"/>
    </source>
</evidence>
<sequence length="243" mass="25397">MREGFVALGIGIVAGFSLVLWSAGESAVSQPENTPGEVTLRISPHKSGKKTPKTGNETANLAPQPASAAASEPGAEPATEPDPAVAQTAPAANTPGTTQTPQTASRSEKEKENPPAGIRGNQPEAESIARGLLAQRDAAIMAGDRAQLQALTVPASPAAAEDAALADFLAANPVSQIHTRMVSAHWTAESELQVLEVLTVQEELVFNSGERVPAGPERCARWVVESQPWRISEVLPCPETARH</sequence>
<protein>
    <submittedName>
        <fullName evidence="2">Uncharacterized protein</fullName>
    </submittedName>
</protein>
<feature type="region of interest" description="Disordered" evidence="1">
    <location>
        <begin position="27"/>
        <end position="124"/>
    </location>
</feature>
<evidence type="ECO:0000313" key="2">
    <source>
        <dbReference type="EMBL" id="VDG76658.1"/>
    </source>
</evidence>
<feature type="compositionally biased region" description="Polar residues" evidence="1">
    <location>
        <begin position="90"/>
        <end position="105"/>
    </location>
</feature>
<feature type="compositionally biased region" description="Basic residues" evidence="1">
    <location>
        <begin position="43"/>
        <end position="52"/>
    </location>
</feature>
<dbReference type="Proteomes" id="UP000269974">
    <property type="component" value="Unassembled WGS sequence"/>
</dbReference>
<comment type="caution">
    <text evidence="2">The sequence shown here is derived from an EMBL/GenBank/DDBJ whole genome shotgun (WGS) entry which is preliminary data.</text>
</comment>